<evidence type="ECO:0000313" key="10">
    <source>
        <dbReference type="Proteomes" id="UP000284706"/>
    </source>
</evidence>
<dbReference type="InterPro" id="IPR013087">
    <property type="entry name" value="Znf_C2H2_type"/>
</dbReference>
<feature type="region of interest" description="Disordered" evidence="7">
    <location>
        <begin position="393"/>
        <end position="418"/>
    </location>
</feature>
<reference evidence="9 10" key="1">
    <citation type="journal article" date="2018" name="Evol. Lett.">
        <title>Horizontal gene cluster transfer increased hallucinogenic mushroom diversity.</title>
        <authorList>
            <person name="Reynolds H.T."/>
            <person name="Vijayakumar V."/>
            <person name="Gluck-Thaler E."/>
            <person name="Korotkin H.B."/>
            <person name="Matheny P.B."/>
            <person name="Slot J.C."/>
        </authorList>
    </citation>
    <scope>NUCLEOTIDE SEQUENCE [LARGE SCALE GENOMIC DNA]</scope>
    <source>
        <strain evidence="9 10">SRW20</strain>
    </source>
</reference>
<proteinExistence type="predicted"/>
<keyword evidence="2" id="KW-0677">Repeat</keyword>
<evidence type="ECO:0000256" key="5">
    <source>
        <dbReference type="ARBA" id="ARBA00023242"/>
    </source>
</evidence>
<feature type="region of interest" description="Disordered" evidence="7">
    <location>
        <begin position="1"/>
        <end position="23"/>
    </location>
</feature>
<dbReference type="STRING" id="231916.A0A409VY65"/>
<evidence type="ECO:0000313" key="9">
    <source>
        <dbReference type="EMBL" id="PPQ71196.1"/>
    </source>
</evidence>
<gene>
    <name evidence="9" type="ORF">CVT26_011009</name>
</gene>
<accession>A0A409VY65</accession>
<evidence type="ECO:0000256" key="3">
    <source>
        <dbReference type="ARBA" id="ARBA00022771"/>
    </source>
</evidence>
<dbReference type="InParanoid" id="A0A409VY65"/>
<feature type="compositionally biased region" description="Pro residues" evidence="7">
    <location>
        <begin position="208"/>
        <end position="220"/>
    </location>
</feature>
<evidence type="ECO:0000256" key="7">
    <source>
        <dbReference type="SAM" id="MobiDB-lite"/>
    </source>
</evidence>
<feature type="region of interest" description="Disordered" evidence="7">
    <location>
        <begin position="202"/>
        <end position="224"/>
    </location>
</feature>
<feature type="region of interest" description="Disordered" evidence="7">
    <location>
        <begin position="92"/>
        <end position="142"/>
    </location>
</feature>
<protein>
    <recommendedName>
        <fullName evidence="8">C2H2-type domain-containing protein</fullName>
    </recommendedName>
</protein>
<feature type="compositionally biased region" description="Low complexity" evidence="7">
    <location>
        <begin position="407"/>
        <end position="418"/>
    </location>
</feature>
<keyword evidence="10" id="KW-1185">Reference proteome</keyword>
<keyword evidence="4" id="KW-0862">Zinc</keyword>
<dbReference type="InterPro" id="IPR050527">
    <property type="entry name" value="Snail/Krueppel_Znf"/>
</dbReference>
<organism evidence="9 10">
    <name type="scientific">Gymnopilus dilepis</name>
    <dbReference type="NCBI Taxonomy" id="231916"/>
    <lineage>
        <taxon>Eukaryota</taxon>
        <taxon>Fungi</taxon>
        <taxon>Dikarya</taxon>
        <taxon>Basidiomycota</taxon>
        <taxon>Agaricomycotina</taxon>
        <taxon>Agaricomycetes</taxon>
        <taxon>Agaricomycetidae</taxon>
        <taxon>Agaricales</taxon>
        <taxon>Agaricineae</taxon>
        <taxon>Hymenogastraceae</taxon>
        <taxon>Gymnopilus</taxon>
    </lineage>
</organism>
<evidence type="ECO:0000259" key="8">
    <source>
        <dbReference type="PROSITE" id="PS50157"/>
    </source>
</evidence>
<keyword evidence="1" id="KW-0479">Metal-binding</keyword>
<dbReference type="GO" id="GO:0000981">
    <property type="term" value="F:DNA-binding transcription factor activity, RNA polymerase II-specific"/>
    <property type="evidence" value="ECO:0007669"/>
    <property type="project" value="TreeGrafter"/>
</dbReference>
<dbReference type="AlphaFoldDB" id="A0A409VY65"/>
<evidence type="ECO:0000256" key="2">
    <source>
        <dbReference type="ARBA" id="ARBA00022737"/>
    </source>
</evidence>
<evidence type="ECO:0000256" key="4">
    <source>
        <dbReference type="ARBA" id="ARBA00022833"/>
    </source>
</evidence>
<evidence type="ECO:0000256" key="1">
    <source>
        <dbReference type="ARBA" id="ARBA00022723"/>
    </source>
</evidence>
<keyword evidence="5" id="KW-0539">Nucleus</keyword>
<dbReference type="GO" id="GO:0008270">
    <property type="term" value="F:zinc ion binding"/>
    <property type="evidence" value="ECO:0007669"/>
    <property type="project" value="UniProtKB-KW"/>
</dbReference>
<feature type="compositionally biased region" description="Low complexity" evidence="7">
    <location>
        <begin position="1"/>
        <end position="10"/>
    </location>
</feature>
<dbReference type="InterPro" id="IPR036236">
    <property type="entry name" value="Znf_C2H2_sf"/>
</dbReference>
<feature type="domain" description="C2H2-type" evidence="8">
    <location>
        <begin position="24"/>
        <end position="51"/>
    </location>
</feature>
<dbReference type="GO" id="GO:0000978">
    <property type="term" value="F:RNA polymerase II cis-regulatory region sequence-specific DNA binding"/>
    <property type="evidence" value="ECO:0007669"/>
    <property type="project" value="TreeGrafter"/>
</dbReference>
<dbReference type="SMART" id="SM00355">
    <property type="entry name" value="ZnF_C2H2"/>
    <property type="match status" value="3"/>
</dbReference>
<comment type="caution">
    <text evidence="9">The sequence shown here is derived from an EMBL/GenBank/DDBJ whole genome shotgun (WGS) entry which is preliminary data.</text>
</comment>
<dbReference type="Proteomes" id="UP000284706">
    <property type="component" value="Unassembled WGS sequence"/>
</dbReference>
<name>A0A409VY65_9AGAR</name>
<feature type="compositionally biased region" description="Basic residues" evidence="7">
    <location>
        <begin position="100"/>
        <end position="110"/>
    </location>
</feature>
<feature type="compositionally biased region" description="Polar residues" evidence="7">
    <location>
        <begin position="133"/>
        <end position="142"/>
    </location>
</feature>
<sequence>MPVQRSSRASRTARESHNNVKPSFTCDVCGRVSPSQSAAKRHHDIHEGDEAKTLVCPFEGCSFKEFPSRKHNFNAHKRIHTQDRIYQCPDCSYSTPHSPSHTRHRQKKHGYTPGSKPGASQDSDSDSKKQRASESSNSRSIRNTVVVDDIPIAGPSRVRVEGKAAGKVRRKAKNAKHVPKIVDDVIEDSNHAAVYEQFSSFKVDPPEPEPVPVPVEPTPVPSADELADLSDLTDIESGSDSADSPAEVGSFCAITDTVYPPKQLDNAPTTSWLDIATSTAVPDPCWTHWSKDPGAYEKVALSLIPEPLMNDYADILMGTSSAAQNVEPYSQYPPQPSQFTPAPAFNGFVQHSPEFACKQEPASPPDFSSAFVMSPTSQHPNFYATPQIPTYKLESTSPSPVPSLGHSYSSSPESQAYSVNTPNTPFSPFNFPQTLPQTPLQYGMPAPQEQCMQYGAPAYPQYTAPAQPTNNFSSDALYNVQLALHQSGLDMNDLHLFTDDVQMQQQYGMTLPADANNMFANNSYNNFGEVAPFQYILDNFAPQNFSAEPTMAAEPFTDWDKYEILA</sequence>
<keyword evidence="3 6" id="KW-0863">Zinc-finger</keyword>
<dbReference type="EMBL" id="NHYE01005512">
    <property type="protein sequence ID" value="PPQ71196.1"/>
    <property type="molecule type" value="Genomic_DNA"/>
</dbReference>
<dbReference type="SUPFAM" id="SSF57667">
    <property type="entry name" value="beta-beta-alpha zinc fingers"/>
    <property type="match status" value="1"/>
</dbReference>
<evidence type="ECO:0000256" key="6">
    <source>
        <dbReference type="PROSITE-ProRule" id="PRU00042"/>
    </source>
</evidence>
<dbReference type="Gene3D" id="3.30.160.60">
    <property type="entry name" value="Classic Zinc Finger"/>
    <property type="match status" value="1"/>
</dbReference>
<dbReference type="PROSITE" id="PS50157">
    <property type="entry name" value="ZINC_FINGER_C2H2_2"/>
    <property type="match status" value="1"/>
</dbReference>
<dbReference type="PANTHER" id="PTHR24388:SF73">
    <property type="entry name" value="ZINC FINGER PROTEIN ZFAT"/>
    <property type="match status" value="1"/>
</dbReference>
<dbReference type="PANTHER" id="PTHR24388">
    <property type="entry name" value="ZINC FINGER PROTEIN"/>
    <property type="match status" value="1"/>
</dbReference>
<dbReference type="OrthoDB" id="654211at2759"/>